<dbReference type="GO" id="GO:0003677">
    <property type="term" value="F:DNA binding"/>
    <property type="evidence" value="ECO:0007669"/>
    <property type="project" value="UniProtKB-KW"/>
</dbReference>
<dbReference type="InterPro" id="IPR000792">
    <property type="entry name" value="Tscrpt_reg_LuxR_C"/>
</dbReference>
<gene>
    <name evidence="5" type="ordered locus">REQ_24400</name>
</gene>
<dbReference type="InterPro" id="IPR036388">
    <property type="entry name" value="WH-like_DNA-bd_sf"/>
</dbReference>
<dbReference type="InterPro" id="IPR016032">
    <property type="entry name" value="Sig_transdc_resp-reg_C-effctor"/>
</dbReference>
<reference evidence="5" key="1">
    <citation type="journal article" date="2010" name="PLoS Genet.">
        <title>The genome of a pathogenic rhodococcus: cooptive virulence underpinned by key gene acquisitions.</title>
        <authorList>
            <person name="Letek M."/>
            <person name="Gonzalez P."/>
            <person name="Macarthur I."/>
            <person name="Rodriguez H."/>
            <person name="Freeman T.C."/>
            <person name="Valero-Rello A."/>
            <person name="Blanco M."/>
            <person name="Buckley T."/>
            <person name="Cherevach I."/>
            <person name="Fahey R."/>
            <person name="Hapeshi A."/>
            <person name="Holdstock J."/>
            <person name="Leadon D."/>
            <person name="Navas J."/>
            <person name="Ocampo A."/>
            <person name="Quail M.A."/>
            <person name="Sanders M."/>
            <person name="Scortti M.M."/>
            <person name="Prescott J.F."/>
            <person name="Fogarty U."/>
            <person name="Meijer W.G."/>
            <person name="Parkhill J."/>
            <person name="Bentley S.D."/>
            <person name="Vazquez-Boland J.A."/>
        </authorList>
    </citation>
    <scope>NUCLEOTIDE SEQUENCE [LARGE SCALE GENOMIC DNA]</scope>
    <source>
        <strain evidence="5 6">103S</strain>
    </source>
</reference>
<dbReference type="Pfam" id="PF00196">
    <property type="entry name" value="GerE"/>
    <property type="match status" value="1"/>
</dbReference>
<dbReference type="PROSITE" id="PS50043">
    <property type="entry name" value="HTH_LUXR_2"/>
    <property type="match status" value="1"/>
</dbReference>
<protein>
    <submittedName>
        <fullName evidence="5">LuxR family transcriptional regulator</fullName>
    </submittedName>
</protein>
<dbReference type="KEGG" id="req:REQ_24400"/>
<accession>A0A3S5Y7F8</accession>
<sequence length="876" mass="95900">MRARVKSRVTNDVTRAHHWSVRPMCAWMRVLPILHAPTFSADAVGRRNRRTPMTQEFTSNRIAVWAPTRLLHRLRRTSGLTVVRAPHGFGKSALASAWLTTSPAAGRRTLHIPPPQPTTSVDDYWTQVYRAPTGAGDPLDIVLERVDLLGDPIVERRIHEFVDEHLAVDVLATVVGRSTFEDPLTFPPDHDSLRADDLLYTPDDLRELFGWAGHEPSDAVLDGLHRRTGGLPRLCTAVLASTTSAGVPAGEVLEQACADVVTRYVHHDILSAVDTELRRFLVRTATARVVTVELAQYLGGGPDSARHLHDLESMGILDHRDTADGDAWMLPPAVRTELVSVQRAEGLEPAARSRLLALHHRDRGDHGAALRCAAEAEDWDLAVDLLNRQAATLVNTHIDVLREALLALPAEVLDAQPGLTMLRNLVRQLSGDPSNDEARYDTADLLDLTVVEDPREALTIVGNRILSQRLGGDYETAADQTRRLHVSVGRLLDTDPDAITDLLPFLRMQSGLTYQLAGDFADSTVELRLAHRLGAARRMDYISRNAAGNSALNWAFAGELQRAHDWLAAEARIPPPDEWIEALVRIGGAVARVLTAIDELDLTSAERAVESLRVLPEVVELWPFVTYARCRYAIATGEPADGLAALGVFADARTTANGAFVQSLLSAVEIEVCLALRDIARARVIAGSLTSDTPWGVVAAARAHLLTGDHQSAITMCRRYDWLGSPYARAQLEALVIEAAAACRLGRDEDALHAWTHACAIADRTGIRSAFASVDRDTVVLLSQRAARPSPAVTAFLEAPSREHYPSTLAFPQLTDREATVLEGVVQGLTVGQIASRMFLSTSTVKTHKRTLYRKLTAHSRTEAIDRARSLGFLDD</sequence>
<evidence type="ECO:0000313" key="6">
    <source>
        <dbReference type="Proteomes" id="UP000006892"/>
    </source>
</evidence>
<dbReference type="SUPFAM" id="SSF46894">
    <property type="entry name" value="C-terminal effector domain of the bipartite response regulators"/>
    <property type="match status" value="1"/>
</dbReference>
<name>A0A3S5Y7F8_RHOH1</name>
<dbReference type="EMBL" id="FN563149">
    <property type="protein sequence ID" value="CBH48479.1"/>
    <property type="molecule type" value="Genomic_DNA"/>
</dbReference>
<dbReference type="InterPro" id="IPR059106">
    <property type="entry name" value="WHD_MalT"/>
</dbReference>
<evidence type="ECO:0000313" key="5">
    <source>
        <dbReference type="EMBL" id="CBH48479.1"/>
    </source>
</evidence>
<evidence type="ECO:0000256" key="1">
    <source>
        <dbReference type="ARBA" id="ARBA00023015"/>
    </source>
</evidence>
<dbReference type="PANTHER" id="PTHR44688:SF16">
    <property type="entry name" value="DNA-BINDING TRANSCRIPTIONAL ACTIVATOR DEVR_DOSR"/>
    <property type="match status" value="1"/>
</dbReference>
<dbReference type="SMART" id="SM00421">
    <property type="entry name" value="HTH_LUXR"/>
    <property type="match status" value="1"/>
</dbReference>
<evidence type="ECO:0000256" key="3">
    <source>
        <dbReference type="ARBA" id="ARBA00023163"/>
    </source>
</evidence>
<dbReference type="Pfam" id="PF25873">
    <property type="entry name" value="WHD_MalT"/>
    <property type="match status" value="1"/>
</dbReference>
<keyword evidence="1" id="KW-0805">Transcription regulation</keyword>
<organism evidence="5">
    <name type="scientific">Rhodococcus hoagii (strain 103S)</name>
    <name type="common">Rhodococcus equi</name>
    <dbReference type="NCBI Taxonomy" id="685727"/>
    <lineage>
        <taxon>Bacteria</taxon>
        <taxon>Bacillati</taxon>
        <taxon>Actinomycetota</taxon>
        <taxon>Actinomycetes</taxon>
        <taxon>Mycobacteriales</taxon>
        <taxon>Nocardiaceae</taxon>
        <taxon>Prescottella</taxon>
    </lineage>
</organism>
<dbReference type="PRINTS" id="PR00038">
    <property type="entry name" value="HTHLUXR"/>
</dbReference>
<dbReference type="Gene3D" id="1.10.10.10">
    <property type="entry name" value="Winged helix-like DNA-binding domain superfamily/Winged helix DNA-binding domain"/>
    <property type="match status" value="1"/>
</dbReference>
<dbReference type="CDD" id="cd06170">
    <property type="entry name" value="LuxR_C_like"/>
    <property type="match status" value="1"/>
</dbReference>
<feature type="domain" description="HTH luxR-type" evidence="4">
    <location>
        <begin position="807"/>
        <end position="872"/>
    </location>
</feature>
<evidence type="ECO:0000256" key="2">
    <source>
        <dbReference type="ARBA" id="ARBA00023125"/>
    </source>
</evidence>
<evidence type="ECO:0000259" key="4">
    <source>
        <dbReference type="PROSITE" id="PS50043"/>
    </source>
</evidence>
<dbReference type="PANTHER" id="PTHR44688">
    <property type="entry name" value="DNA-BINDING TRANSCRIPTIONAL ACTIVATOR DEVR_DOSR"/>
    <property type="match status" value="1"/>
</dbReference>
<dbReference type="GO" id="GO:0006355">
    <property type="term" value="P:regulation of DNA-templated transcription"/>
    <property type="evidence" value="ECO:0007669"/>
    <property type="project" value="InterPro"/>
</dbReference>
<keyword evidence="2" id="KW-0238">DNA-binding</keyword>
<proteinExistence type="predicted"/>
<keyword evidence="3" id="KW-0804">Transcription</keyword>
<dbReference type="AlphaFoldDB" id="A0A3S5Y7F8"/>
<dbReference type="Proteomes" id="UP001154400">
    <property type="component" value="Chromosome"/>
</dbReference>